<reference evidence="1" key="2">
    <citation type="journal article" date="2015" name="Fish Shellfish Immunol.">
        <title>Early steps in the European eel (Anguilla anguilla)-Vibrio vulnificus interaction in the gills: Role of the RtxA13 toxin.</title>
        <authorList>
            <person name="Callol A."/>
            <person name="Pajuelo D."/>
            <person name="Ebbesson L."/>
            <person name="Teles M."/>
            <person name="MacKenzie S."/>
            <person name="Amaro C."/>
        </authorList>
    </citation>
    <scope>NUCLEOTIDE SEQUENCE</scope>
</reference>
<evidence type="ECO:0000313" key="1">
    <source>
        <dbReference type="EMBL" id="JAH66268.1"/>
    </source>
</evidence>
<accession>A0A0E9UMW0</accession>
<dbReference type="EMBL" id="GBXM01042309">
    <property type="protein sequence ID" value="JAH66268.1"/>
    <property type="molecule type" value="Transcribed_RNA"/>
</dbReference>
<organism evidence="1">
    <name type="scientific">Anguilla anguilla</name>
    <name type="common">European freshwater eel</name>
    <name type="synonym">Muraena anguilla</name>
    <dbReference type="NCBI Taxonomy" id="7936"/>
    <lineage>
        <taxon>Eukaryota</taxon>
        <taxon>Metazoa</taxon>
        <taxon>Chordata</taxon>
        <taxon>Craniata</taxon>
        <taxon>Vertebrata</taxon>
        <taxon>Euteleostomi</taxon>
        <taxon>Actinopterygii</taxon>
        <taxon>Neopterygii</taxon>
        <taxon>Teleostei</taxon>
        <taxon>Anguilliformes</taxon>
        <taxon>Anguillidae</taxon>
        <taxon>Anguilla</taxon>
    </lineage>
</organism>
<name>A0A0E9UMW0_ANGAN</name>
<sequence>MKRLLRTQKFKSYLEPQTLKYFFSILSPHTSKDTVDLIHETCTITIDH</sequence>
<reference evidence="1" key="1">
    <citation type="submission" date="2014-11" db="EMBL/GenBank/DDBJ databases">
        <authorList>
            <person name="Amaro Gonzalez C."/>
        </authorList>
    </citation>
    <scope>NUCLEOTIDE SEQUENCE</scope>
</reference>
<protein>
    <submittedName>
        <fullName evidence="1">Uncharacterized protein</fullName>
    </submittedName>
</protein>
<dbReference type="AlphaFoldDB" id="A0A0E9UMW0"/>
<proteinExistence type="predicted"/>